<dbReference type="Gene3D" id="2.30.30.100">
    <property type="match status" value="1"/>
</dbReference>
<feature type="compositionally biased region" description="Basic and acidic residues" evidence="3">
    <location>
        <begin position="308"/>
        <end position="318"/>
    </location>
</feature>
<keyword evidence="1" id="KW-0092">Biotin</keyword>
<sequence length="318" mass="31917">MNTSVVRGGARGEAEPPAVPVELVDLTPSTQDLAARRRAEGRPAPFAVLAAQQSAARGRLGRRFSSPAGGALALTVVHESALAPGDRSWFPLALGVAALDALHALPGAAAGLEAAGLGLKWPNDLHTAAGGKLGGILVEGRGAGTVLLGIGLNLRGPIHGEDATEVPGAAWLHGPGGLLDDEGGEGLTAAEVPALRDALAAGIASRLVRELEALEASGGDASATGLDERFVMTCVTLGRDVRVEPLGHDGPRGSAPLTGRAVGIDDRGRLLVDPGPEQGGVVAVDVGDVRHLRAVRGSGGTMAGPVRNGHDGEEAGTR</sequence>
<dbReference type="SUPFAM" id="SSF55681">
    <property type="entry name" value="Class II aaRS and biotin synthetases"/>
    <property type="match status" value="1"/>
</dbReference>
<evidence type="ECO:0000256" key="1">
    <source>
        <dbReference type="ARBA" id="ARBA00023267"/>
    </source>
</evidence>
<dbReference type="Pfam" id="PF03099">
    <property type="entry name" value="BPL_LplA_LipB"/>
    <property type="match status" value="1"/>
</dbReference>
<proteinExistence type="predicted"/>
<gene>
    <name evidence="5" type="ORF">ACFSDA_15760</name>
</gene>
<feature type="domain" description="BPL/LPL catalytic" evidence="4">
    <location>
        <begin position="16"/>
        <end position="211"/>
    </location>
</feature>
<evidence type="ECO:0000313" key="6">
    <source>
        <dbReference type="Proteomes" id="UP001597280"/>
    </source>
</evidence>
<dbReference type="PROSITE" id="PS51733">
    <property type="entry name" value="BPL_LPL_CATALYTIC"/>
    <property type="match status" value="1"/>
</dbReference>
<dbReference type="GO" id="GO:0016874">
    <property type="term" value="F:ligase activity"/>
    <property type="evidence" value="ECO:0007669"/>
    <property type="project" value="UniProtKB-KW"/>
</dbReference>
<reference evidence="6" key="1">
    <citation type="journal article" date="2019" name="Int. J. Syst. Evol. Microbiol.">
        <title>The Global Catalogue of Microorganisms (GCM) 10K type strain sequencing project: providing services to taxonomists for standard genome sequencing and annotation.</title>
        <authorList>
            <consortium name="The Broad Institute Genomics Platform"/>
            <consortium name="The Broad Institute Genome Sequencing Center for Infectious Disease"/>
            <person name="Wu L."/>
            <person name="Ma J."/>
        </authorList>
    </citation>
    <scope>NUCLEOTIDE SEQUENCE [LARGE SCALE GENOMIC DNA]</scope>
    <source>
        <strain evidence="6">JCM 11650</strain>
    </source>
</reference>
<keyword evidence="6" id="KW-1185">Reference proteome</keyword>
<dbReference type="Proteomes" id="UP001597280">
    <property type="component" value="Unassembled WGS sequence"/>
</dbReference>
<accession>A0ABW4Q428</accession>
<dbReference type="Gene3D" id="3.30.930.10">
    <property type="entry name" value="Bira Bifunctional Protein, Domain 2"/>
    <property type="match status" value="1"/>
</dbReference>
<keyword evidence="5" id="KW-0436">Ligase</keyword>
<evidence type="ECO:0000256" key="2">
    <source>
        <dbReference type="ARBA" id="ARBA00024227"/>
    </source>
</evidence>
<evidence type="ECO:0000313" key="5">
    <source>
        <dbReference type="EMBL" id="MFD1836521.1"/>
    </source>
</evidence>
<name>A0ABW4Q428_9MICO</name>
<dbReference type="InterPro" id="IPR003142">
    <property type="entry name" value="BPL_C"/>
</dbReference>
<dbReference type="RefSeq" id="WP_343906027.1">
    <property type="nucleotide sequence ID" value="NZ_BAAAIS010000003.1"/>
</dbReference>
<evidence type="ECO:0000259" key="4">
    <source>
        <dbReference type="PROSITE" id="PS51733"/>
    </source>
</evidence>
<dbReference type="EC" id="6.3.4.15" evidence="2"/>
<dbReference type="Pfam" id="PF02237">
    <property type="entry name" value="BPL_C"/>
    <property type="match status" value="1"/>
</dbReference>
<protein>
    <recommendedName>
        <fullName evidence="2">biotin--[biotin carboxyl-carrier protein] ligase</fullName>
        <ecNumber evidence="2">6.3.4.15</ecNumber>
    </recommendedName>
</protein>
<dbReference type="EMBL" id="JBHUFL010000003">
    <property type="protein sequence ID" value="MFD1836521.1"/>
    <property type="molecule type" value="Genomic_DNA"/>
</dbReference>
<dbReference type="InterPro" id="IPR004143">
    <property type="entry name" value="BPL_LPL_catalytic"/>
</dbReference>
<dbReference type="PANTHER" id="PTHR12835:SF5">
    <property type="entry name" value="BIOTIN--PROTEIN LIGASE"/>
    <property type="match status" value="1"/>
</dbReference>
<dbReference type="PANTHER" id="PTHR12835">
    <property type="entry name" value="BIOTIN PROTEIN LIGASE"/>
    <property type="match status" value="1"/>
</dbReference>
<dbReference type="InterPro" id="IPR045864">
    <property type="entry name" value="aa-tRNA-synth_II/BPL/LPL"/>
</dbReference>
<feature type="region of interest" description="Disordered" evidence="3">
    <location>
        <begin position="296"/>
        <end position="318"/>
    </location>
</feature>
<evidence type="ECO:0000256" key="3">
    <source>
        <dbReference type="SAM" id="MobiDB-lite"/>
    </source>
</evidence>
<organism evidence="5 6">
    <name type="scientific">Brachybacterium rhamnosum</name>
    <dbReference type="NCBI Taxonomy" id="173361"/>
    <lineage>
        <taxon>Bacteria</taxon>
        <taxon>Bacillati</taxon>
        <taxon>Actinomycetota</taxon>
        <taxon>Actinomycetes</taxon>
        <taxon>Micrococcales</taxon>
        <taxon>Dermabacteraceae</taxon>
        <taxon>Brachybacterium</taxon>
    </lineage>
</organism>
<comment type="caution">
    <text evidence="5">The sequence shown here is derived from an EMBL/GenBank/DDBJ whole genome shotgun (WGS) entry which is preliminary data.</text>
</comment>